<dbReference type="InterPro" id="IPR006045">
    <property type="entry name" value="Cupin_1"/>
</dbReference>
<evidence type="ECO:0000313" key="4">
    <source>
        <dbReference type="Proteomes" id="UP001374584"/>
    </source>
</evidence>
<dbReference type="InterPro" id="IPR011051">
    <property type="entry name" value="RmlC_Cupin_sf"/>
</dbReference>
<dbReference type="Proteomes" id="UP001374584">
    <property type="component" value="Unassembled WGS sequence"/>
</dbReference>
<comment type="caution">
    <text evidence="3">The sequence shown here is derived from an EMBL/GenBank/DDBJ whole genome shotgun (WGS) entry which is preliminary data.</text>
</comment>
<protein>
    <recommendedName>
        <fullName evidence="2">Cupin type-1 domain-containing protein</fullName>
    </recommendedName>
</protein>
<keyword evidence="4" id="KW-1185">Reference proteome</keyword>
<evidence type="ECO:0000259" key="2">
    <source>
        <dbReference type="Pfam" id="PF00190"/>
    </source>
</evidence>
<dbReference type="InterPro" id="IPR014710">
    <property type="entry name" value="RmlC-like_jellyroll"/>
</dbReference>
<reference evidence="3 4" key="1">
    <citation type="submission" date="2024-01" db="EMBL/GenBank/DDBJ databases">
        <title>The genomes of 5 underutilized Papilionoideae crops provide insights into root nodulation and disease resistanc.</title>
        <authorList>
            <person name="Jiang F."/>
        </authorList>
    </citation>
    <scope>NUCLEOTIDE SEQUENCE [LARGE SCALE GENOMIC DNA]</scope>
    <source>
        <strain evidence="3">JINMINGXINNONG_FW02</strain>
        <tissue evidence="3">Leaves</tissue>
    </source>
</reference>
<dbReference type="SUPFAM" id="SSF51182">
    <property type="entry name" value="RmlC-like cupins"/>
    <property type="match status" value="1"/>
</dbReference>
<name>A0AAN9LFB7_PHACN</name>
<evidence type="ECO:0000256" key="1">
    <source>
        <dbReference type="SAM" id="Phobius"/>
    </source>
</evidence>
<proteinExistence type="predicted"/>
<sequence>MDHGFPFDECNCLADLKGPGVNGLGVFVPWLDREKGGSISMHTQHGVTELLIMVEGQITVGFMITFALFTKTEIRRCYVFPARTTDSELG</sequence>
<evidence type="ECO:0000313" key="3">
    <source>
        <dbReference type="EMBL" id="KAK7334932.1"/>
    </source>
</evidence>
<keyword evidence="1" id="KW-0472">Membrane</keyword>
<keyword evidence="1" id="KW-1133">Transmembrane helix</keyword>
<dbReference type="AlphaFoldDB" id="A0AAN9LFB7"/>
<feature type="transmembrane region" description="Helical" evidence="1">
    <location>
        <begin position="50"/>
        <end position="69"/>
    </location>
</feature>
<gene>
    <name evidence="3" type="ORF">VNO80_26699</name>
</gene>
<accession>A0AAN9LFB7</accession>
<dbReference type="EMBL" id="JAYMYR010000010">
    <property type="protein sequence ID" value="KAK7334932.1"/>
    <property type="molecule type" value="Genomic_DNA"/>
</dbReference>
<dbReference type="Gene3D" id="2.60.120.10">
    <property type="entry name" value="Jelly Rolls"/>
    <property type="match status" value="1"/>
</dbReference>
<feature type="domain" description="Cupin type-1" evidence="2">
    <location>
        <begin position="18"/>
        <end position="71"/>
    </location>
</feature>
<dbReference type="Pfam" id="PF00190">
    <property type="entry name" value="Cupin_1"/>
    <property type="match status" value="1"/>
</dbReference>
<organism evidence="3 4">
    <name type="scientific">Phaseolus coccineus</name>
    <name type="common">Scarlet runner bean</name>
    <name type="synonym">Phaseolus multiflorus</name>
    <dbReference type="NCBI Taxonomy" id="3886"/>
    <lineage>
        <taxon>Eukaryota</taxon>
        <taxon>Viridiplantae</taxon>
        <taxon>Streptophyta</taxon>
        <taxon>Embryophyta</taxon>
        <taxon>Tracheophyta</taxon>
        <taxon>Spermatophyta</taxon>
        <taxon>Magnoliopsida</taxon>
        <taxon>eudicotyledons</taxon>
        <taxon>Gunneridae</taxon>
        <taxon>Pentapetalae</taxon>
        <taxon>rosids</taxon>
        <taxon>fabids</taxon>
        <taxon>Fabales</taxon>
        <taxon>Fabaceae</taxon>
        <taxon>Papilionoideae</taxon>
        <taxon>50 kb inversion clade</taxon>
        <taxon>NPAAA clade</taxon>
        <taxon>indigoferoid/millettioid clade</taxon>
        <taxon>Phaseoleae</taxon>
        <taxon>Phaseolus</taxon>
    </lineage>
</organism>
<keyword evidence="1" id="KW-0812">Transmembrane</keyword>